<comment type="function">
    <text evidence="5">May be an activator protein for the gylABX operon.</text>
</comment>
<dbReference type="GO" id="GO:0003700">
    <property type="term" value="F:DNA-binding transcription factor activity"/>
    <property type="evidence" value="ECO:0007669"/>
    <property type="project" value="TreeGrafter"/>
</dbReference>
<dbReference type="Pfam" id="PF01614">
    <property type="entry name" value="IclR_C"/>
    <property type="match status" value="1"/>
</dbReference>
<proteinExistence type="predicted"/>
<evidence type="ECO:0000313" key="10">
    <source>
        <dbReference type="Proteomes" id="UP000655208"/>
    </source>
</evidence>
<dbReference type="EMBL" id="BMNA01000003">
    <property type="protein sequence ID" value="GGL98652.1"/>
    <property type="molecule type" value="Genomic_DNA"/>
</dbReference>
<dbReference type="InterPro" id="IPR005471">
    <property type="entry name" value="Tscrpt_reg_IclR_N"/>
</dbReference>
<dbReference type="Gene3D" id="1.10.10.10">
    <property type="entry name" value="Winged helix-like DNA-binding domain superfamily/Winged helix DNA-binding domain"/>
    <property type="match status" value="1"/>
</dbReference>
<evidence type="ECO:0000256" key="2">
    <source>
        <dbReference type="ARBA" id="ARBA00023015"/>
    </source>
</evidence>
<comment type="caution">
    <text evidence="9">The sequence shown here is derived from an EMBL/GenBank/DDBJ whole genome shotgun (WGS) entry which is preliminary data.</text>
</comment>
<dbReference type="SMART" id="SM00346">
    <property type="entry name" value="HTH_ICLR"/>
    <property type="match status" value="1"/>
</dbReference>
<keyword evidence="10" id="KW-1185">Reference proteome</keyword>
<dbReference type="RefSeq" id="WP_229674210.1">
    <property type="nucleotide sequence ID" value="NZ_BMNA01000003.1"/>
</dbReference>
<evidence type="ECO:0000256" key="6">
    <source>
        <dbReference type="ARBA" id="ARBA00070406"/>
    </source>
</evidence>
<dbReference type="Proteomes" id="UP000655208">
    <property type="component" value="Unassembled WGS sequence"/>
</dbReference>
<keyword evidence="1" id="KW-0319">Glycerol metabolism</keyword>
<dbReference type="InterPro" id="IPR050707">
    <property type="entry name" value="HTH_MetabolicPath_Reg"/>
</dbReference>
<reference evidence="9" key="2">
    <citation type="submission" date="2020-09" db="EMBL/GenBank/DDBJ databases">
        <authorList>
            <person name="Sun Q."/>
            <person name="Zhou Y."/>
        </authorList>
    </citation>
    <scope>NUCLEOTIDE SEQUENCE</scope>
    <source>
        <strain evidence="9">CGMCC 4.7308</strain>
    </source>
</reference>
<dbReference type="InterPro" id="IPR036390">
    <property type="entry name" value="WH_DNA-bd_sf"/>
</dbReference>
<evidence type="ECO:0000256" key="3">
    <source>
        <dbReference type="ARBA" id="ARBA00023125"/>
    </source>
</evidence>
<dbReference type="InterPro" id="IPR014757">
    <property type="entry name" value="Tscrpt_reg_IclR_C"/>
</dbReference>
<dbReference type="PROSITE" id="PS51078">
    <property type="entry name" value="ICLR_ED"/>
    <property type="match status" value="1"/>
</dbReference>
<evidence type="ECO:0000259" key="8">
    <source>
        <dbReference type="PROSITE" id="PS51078"/>
    </source>
</evidence>
<feature type="domain" description="HTH iclR-type" evidence="7">
    <location>
        <begin position="21"/>
        <end position="83"/>
    </location>
</feature>
<sequence>MAMDRTAPTLKVAAEPAGASVKSAARTIELLELLAQADRPVTLAEIHRALNYPKSSLHVLLRTLTACGWLQTDESATSYSIGVRALLAGTSYLEKDPVVQLAAPVLTALRDELDETVHLARLDRGDVVYLASKESAHHLRTSSRIGRRLPAYTCALGKALLAARTDAEVAGLVPDVMTPATDHTITDLPTLLADLAETRVRGWSLEHEENSVGLGCIAVTVPSRAVPRDAISCSVPLARFSGDRQRHIAETLARYTADLAASLRIVQR</sequence>
<dbReference type="PROSITE" id="PS51077">
    <property type="entry name" value="HTH_ICLR"/>
    <property type="match status" value="1"/>
</dbReference>
<feature type="domain" description="IclR-ED" evidence="8">
    <location>
        <begin position="84"/>
        <end position="268"/>
    </location>
</feature>
<dbReference type="SUPFAM" id="SSF55781">
    <property type="entry name" value="GAF domain-like"/>
    <property type="match status" value="1"/>
</dbReference>
<dbReference type="GO" id="GO:0045892">
    <property type="term" value="P:negative regulation of DNA-templated transcription"/>
    <property type="evidence" value="ECO:0007669"/>
    <property type="project" value="TreeGrafter"/>
</dbReference>
<dbReference type="FunFam" id="1.10.10.10:FF:000056">
    <property type="entry name" value="IclR family transcriptional regulator"/>
    <property type="match status" value="1"/>
</dbReference>
<evidence type="ECO:0000256" key="4">
    <source>
        <dbReference type="ARBA" id="ARBA00023163"/>
    </source>
</evidence>
<reference evidence="9" key="1">
    <citation type="journal article" date="2014" name="Int. J. Syst. Evol. Microbiol.">
        <title>Complete genome sequence of Corynebacterium casei LMG S-19264T (=DSM 44701T), isolated from a smear-ripened cheese.</title>
        <authorList>
            <consortium name="US DOE Joint Genome Institute (JGI-PGF)"/>
            <person name="Walter F."/>
            <person name="Albersmeier A."/>
            <person name="Kalinowski J."/>
            <person name="Ruckert C."/>
        </authorList>
    </citation>
    <scope>NUCLEOTIDE SEQUENCE</scope>
    <source>
        <strain evidence="9">CGMCC 4.7308</strain>
    </source>
</reference>
<evidence type="ECO:0000256" key="5">
    <source>
        <dbReference type="ARBA" id="ARBA00058938"/>
    </source>
</evidence>
<evidence type="ECO:0000313" key="9">
    <source>
        <dbReference type="EMBL" id="GGL98652.1"/>
    </source>
</evidence>
<dbReference type="GO" id="GO:0006071">
    <property type="term" value="P:glycerol metabolic process"/>
    <property type="evidence" value="ECO:0007669"/>
    <property type="project" value="UniProtKB-KW"/>
</dbReference>
<keyword evidence="3" id="KW-0238">DNA-binding</keyword>
<dbReference type="Pfam" id="PF09339">
    <property type="entry name" value="HTH_IclR"/>
    <property type="match status" value="1"/>
</dbReference>
<dbReference type="GO" id="GO:0003677">
    <property type="term" value="F:DNA binding"/>
    <property type="evidence" value="ECO:0007669"/>
    <property type="project" value="UniProtKB-KW"/>
</dbReference>
<keyword evidence="4" id="KW-0804">Transcription</keyword>
<gene>
    <name evidence="9" type="ORF">GCM10011594_18160</name>
</gene>
<dbReference type="PANTHER" id="PTHR30136">
    <property type="entry name" value="HELIX-TURN-HELIX TRANSCRIPTIONAL REGULATOR, ICLR FAMILY"/>
    <property type="match status" value="1"/>
</dbReference>
<name>A0A917SUP6_9ACTN</name>
<dbReference type="InterPro" id="IPR036388">
    <property type="entry name" value="WH-like_DNA-bd_sf"/>
</dbReference>
<dbReference type="InterPro" id="IPR029016">
    <property type="entry name" value="GAF-like_dom_sf"/>
</dbReference>
<dbReference type="Gene3D" id="3.30.450.40">
    <property type="match status" value="1"/>
</dbReference>
<evidence type="ECO:0000256" key="1">
    <source>
        <dbReference type="ARBA" id="ARBA00022798"/>
    </source>
</evidence>
<evidence type="ECO:0000259" key="7">
    <source>
        <dbReference type="PROSITE" id="PS51077"/>
    </source>
</evidence>
<organism evidence="9 10">
    <name type="scientific">Nakamurella endophytica</name>
    <dbReference type="NCBI Taxonomy" id="1748367"/>
    <lineage>
        <taxon>Bacteria</taxon>
        <taxon>Bacillati</taxon>
        <taxon>Actinomycetota</taxon>
        <taxon>Actinomycetes</taxon>
        <taxon>Nakamurellales</taxon>
        <taxon>Nakamurellaceae</taxon>
        <taxon>Nakamurella</taxon>
    </lineage>
</organism>
<dbReference type="PANTHER" id="PTHR30136:SF24">
    <property type="entry name" value="HTH-TYPE TRANSCRIPTIONAL REPRESSOR ALLR"/>
    <property type="match status" value="1"/>
</dbReference>
<accession>A0A917SUP6</accession>
<keyword evidence="2" id="KW-0805">Transcription regulation</keyword>
<dbReference type="SUPFAM" id="SSF46785">
    <property type="entry name" value="Winged helix' DNA-binding domain"/>
    <property type="match status" value="1"/>
</dbReference>
<dbReference type="AlphaFoldDB" id="A0A917SUP6"/>
<protein>
    <recommendedName>
        <fullName evidence="6">Glycerol operon regulatory protein</fullName>
    </recommendedName>
</protein>